<evidence type="ECO:0000313" key="2">
    <source>
        <dbReference type="Proteomes" id="UP000002188"/>
    </source>
</evidence>
<organism evidence="1 2">
    <name type="scientific">Brucella microti (strain BCCN 7-01 / CAPM 6434 / CCM 4915)</name>
    <dbReference type="NCBI Taxonomy" id="568815"/>
    <lineage>
        <taxon>Bacteria</taxon>
        <taxon>Pseudomonadati</taxon>
        <taxon>Pseudomonadota</taxon>
        <taxon>Alphaproteobacteria</taxon>
        <taxon>Hyphomicrobiales</taxon>
        <taxon>Brucellaceae</taxon>
        <taxon>Brucella/Ochrobactrum group</taxon>
        <taxon>Brucella</taxon>
    </lineage>
</organism>
<accession>C7LCX4</accession>
<evidence type="ECO:0000313" key="1">
    <source>
        <dbReference type="EMBL" id="ACU48359.1"/>
    </source>
</evidence>
<proteinExistence type="predicted"/>
<reference evidence="1 2" key="1">
    <citation type="journal article" date="2009" name="BMC Genomics">
        <title>Brucella microti: the genome sequence of an emerging pathogen.</title>
        <authorList>
            <person name="Audic S."/>
            <person name="Lescot M."/>
            <person name="Claverie J.-M."/>
            <person name="Scholz H.C."/>
        </authorList>
    </citation>
    <scope>NUCLEOTIDE SEQUENCE [LARGE SCALE GENOMIC DNA]</scope>
    <source>
        <strain evidence="1 2">CCM 4915</strain>
    </source>
</reference>
<gene>
    <name evidence="1" type="ordered locus">BMI_I1392</name>
</gene>
<dbReference type="AlphaFoldDB" id="C7LCX4"/>
<name>C7LCX4_BRUMC</name>
<dbReference type="EMBL" id="CP001578">
    <property type="protein sequence ID" value="ACU48359.1"/>
    <property type="molecule type" value="Genomic_DNA"/>
</dbReference>
<protein>
    <submittedName>
        <fullName evidence="1">Uncharacterized protein</fullName>
    </submittedName>
</protein>
<dbReference type="HOGENOM" id="CLU_2463068_0_0_5"/>
<sequence>MPAVKHVFQKFRIFIVKFFASRLPGRAIDKKRLSGASERRFFLPLFFKGKALDIHLCSDLDHPPGRDLEIFGGIGSCACKQDEQLVLP</sequence>
<dbReference type="Proteomes" id="UP000002188">
    <property type="component" value="Chromosome 1"/>
</dbReference>
<dbReference type="KEGG" id="bmr:BMI_I1392"/>
<keyword evidence="2" id="KW-1185">Reference proteome</keyword>